<dbReference type="PANTHER" id="PTHR11802">
    <property type="entry name" value="SERINE PROTEASE FAMILY S10 SERINE CARBOXYPEPTIDASE"/>
    <property type="match status" value="1"/>
</dbReference>
<protein>
    <recommendedName>
        <fullName evidence="6">Carboxypeptidase</fullName>
        <ecNumber evidence="6">3.4.16.-</ecNumber>
    </recommendedName>
</protein>
<dbReference type="InterPro" id="IPR018202">
    <property type="entry name" value="Ser_caboxypep_ser_AS"/>
</dbReference>
<keyword evidence="6" id="KW-0121">Carboxypeptidase</keyword>
<accession>A0A6P3ZQP3</accession>
<dbReference type="GO" id="GO:0005576">
    <property type="term" value="C:extracellular region"/>
    <property type="evidence" value="ECO:0007669"/>
    <property type="project" value="UniProtKB-SubCell"/>
</dbReference>
<evidence type="ECO:0000256" key="3">
    <source>
        <dbReference type="ARBA" id="ARBA00022525"/>
    </source>
</evidence>
<dbReference type="Gene3D" id="6.10.250.940">
    <property type="match status" value="1"/>
</dbReference>
<dbReference type="Proteomes" id="UP001652623">
    <property type="component" value="Chromosome 2"/>
</dbReference>
<feature type="chain" id="PRO_5044996639" description="Carboxypeptidase" evidence="6">
    <location>
        <begin position="29"/>
        <end position="502"/>
    </location>
</feature>
<keyword evidence="6" id="KW-0378">Hydrolase</keyword>
<keyword evidence="3" id="KW-0964">Secreted</keyword>
<dbReference type="InterPro" id="IPR001563">
    <property type="entry name" value="Peptidase_S10"/>
</dbReference>
<dbReference type="SMR" id="A0A6P3ZQP3"/>
<dbReference type="EC" id="3.4.16.-" evidence="6"/>
<reference evidence="7" key="1">
    <citation type="submission" date="2025-05" db="UniProtKB">
        <authorList>
            <consortium name="RefSeq"/>
        </authorList>
    </citation>
    <scope>NUCLEOTIDE SEQUENCE [LARGE SCALE GENOMIC DNA]</scope>
</reference>
<evidence type="ECO:0000256" key="6">
    <source>
        <dbReference type="RuleBase" id="RU361156"/>
    </source>
</evidence>
<dbReference type="KEGG" id="zju:107417450"/>
<organism evidence="7 8">
    <name type="scientific">Ziziphus jujuba</name>
    <name type="common">Chinese jujube</name>
    <name type="synonym">Ziziphus sativa</name>
    <dbReference type="NCBI Taxonomy" id="326968"/>
    <lineage>
        <taxon>Eukaryota</taxon>
        <taxon>Viridiplantae</taxon>
        <taxon>Streptophyta</taxon>
        <taxon>Embryophyta</taxon>
        <taxon>Tracheophyta</taxon>
        <taxon>Spermatophyta</taxon>
        <taxon>Magnoliopsida</taxon>
        <taxon>eudicotyledons</taxon>
        <taxon>Gunneridae</taxon>
        <taxon>Pentapetalae</taxon>
        <taxon>rosids</taxon>
        <taxon>fabids</taxon>
        <taxon>Rosales</taxon>
        <taxon>Rhamnaceae</taxon>
        <taxon>Paliureae</taxon>
        <taxon>Ziziphus</taxon>
    </lineage>
</organism>
<dbReference type="GeneID" id="132799114"/>
<keyword evidence="4 6" id="KW-0732">Signal</keyword>
<reference evidence="8" key="2">
    <citation type="submission" date="2025-08" db="UniProtKB">
        <authorList>
            <consortium name="RefSeq"/>
        </authorList>
    </citation>
    <scope>IDENTIFICATION</scope>
    <source>
        <tissue evidence="8">Seedling</tissue>
    </source>
</reference>
<keyword evidence="5" id="KW-0325">Glycoprotein</keyword>
<dbReference type="RefSeq" id="XP_015881553.2">
    <property type="nucleotide sequence ID" value="XM_016026067.4"/>
</dbReference>
<dbReference type="PRINTS" id="PR00724">
    <property type="entry name" value="CRBOXYPTASEC"/>
</dbReference>
<evidence type="ECO:0000313" key="7">
    <source>
        <dbReference type="Proteomes" id="UP001652623"/>
    </source>
</evidence>
<evidence type="ECO:0000256" key="5">
    <source>
        <dbReference type="ARBA" id="ARBA00023180"/>
    </source>
</evidence>
<dbReference type="GO" id="GO:0005773">
    <property type="term" value="C:vacuole"/>
    <property type="evidence" value="ECO:0007669"/>
    <property type="project" value="TreeGrafter"/>
</dbReference>
<evidence type="ECO:0000256" key="2">
    <source>
        <dbReference type="ARBA" id="ARBA00009431"/>
    </source>
</evidence>
<dbReference type="PANTHER" id="PTHR11802:SF132">
    <property type="entry name" value="SERINE CARBOXYPEPTIDASE-LIKE 36-RELATED"/>
    <property type="match status" value="1"/>
</dbReference>
<dbReference type="FunCoup" id="A0A6P3ZQP3">
    <property type="interactions" value="88"/>
</dbReference>
<comment type="subcellular location">
    <subcellularLocation>
        <location evidence="1">Secreted</location>
    </subcellularLocation>
</comment>
<dbReference type="Pfam" id="PF00450">
    <property type="entry name" value="Peptidase_S10"/>
    <property type="match status" value="1"/>
</dbReference>
<dbReference type="SUPFAM" id="SSF53474">
    <property type="entry name" value="alpha/beta-Hydrolases"/>
    <property type="match status" value="1"/>
</dbReference>
<evidence type="ECO:0000313" key="8">
    <source>
        <dbReference type="RefSeq" id="XP_015881553.2"/>
    </source>
</evidence>
<dbReference type="GO" id="GO:0006508">
    <property type="term" value="P:proteolysis"/>
    <property type="evidence" value="ECO:0007669"/>
    <property type="project" value="UniProtKB-KW"/>
</dbReference>
<keyword evidence="7" id="KW-1185">Reference proteome</keyword>
<evidence type="ECO:0000256" key="4">
    <source>
        <dbReference type="ARBA" id="ARBA00022729"/>
    </source>
</evidence>
<dbReference type="InParanoid" id="A0A6P3ZQP3"/>
<name>A0A6P3ZQP3_ZIZJJ</name>
<dbReference type="Gene3D" id="3.40.50.1820">
    <property type="entry name" value="alpha/beta hydrolase"/>
    <property type="match status" value="1"/>
</dbReference>
<dbReference type="GO" id="GO:0004185">
    <property type="term" value="F:serine-type carboxypeptidase activity"/>
    <property type="evidence" value="ECO:0007669"/>
    <property type="project" value="UniProtKB-UniRule"/>
</dbReference>
<gene>
    <name evidence="8" type="primary">LOC132799114</name>
</gene>
<dbReference type="PROSITE" id="PS51257">
    <property type="entry name" value="PROKAR_LIPOPROTEIN"/>
    <property type="match status" value="1"/>
</dbReference>
<dbReference type="PROSITE" id="PS00131">
    <property type="entry name" value="CARBOXYPEPT_SER_SER"/>
    <property type="match status" value="1"/>
</dbReference>
<feature type="signal peptide" evidence="6">
    <location>
        <begin position="1"/>
        <end position="28"/>
    </location>
</feature>
<dbReference type="AlphaFoldDB" id="A0A6P3ZQP3"/>
<sequence>MEKSHHCYNFLLFSIFLILSCFTGQIHARKQTQSLSGHYKSKQRAGSSAMDISLFKAIGNIDHESNIHPQEGLKEKDRIIRLPGQPQVEFSHYGGYVTVDKNAGRALFYYFVEAQHSKDELPLLLWLNGGPGCSSLAYGAMQELGPFRVFSDGKTLYKNRYSWNYAANVLFLESPAGVGFSYSNRTSDYDKSGDRRTAADNYVFLVNWLERFPEYKDRDFYISGESYAGHYVPQLAHTILYHNKKANKTIINLKGIIIGNAVINDETDSKGMYDFLASHAIISDDAANTIRKHCDFSPNATSQTDECTEATDQVEKDIYYIDIYNIYAPNCASTNLTSRPKKASVLKFDPCSDYYVYAYLNRPEVQEALHANVTKLTHDWEPCSDVIKDWTDGATTILPIIHELIANGLRVWIFSGDIDGRVPVTSTKYSIQKLNLPVKTQWHPWLLNGEVGGYTEVYQGDLTFATVREAGHQVPSYQPPRALSLIKHFLDGTPLPDTSRYG</sequence>
<evidence type="ECO:0000256" key="1">
    <source>
        <dbReference type="ARBA" id="ARBA00004613"/>
    </source>
</evidence>
<comment type="similarity">
    <text evidence="2 6">Belongs to the peptidase S10 family.</text>
</comment>
<keyword evidence="6" id="KW-0645">Protease</keyword>
<dbReference type="Gene3D" id="3.40.50.11320">
    <property type="match status" value="1"/>
</dbReference>
<proteinExistence type="inferred from homology"/>
<dbReference type="InterPro" id="IPR029058">
    <property type="entry name" value="AB_hydrolase_fold"/>
</dbReference>